<comment type="caution">
    <text evidence="2">The sequence shown here is derived from an EMBL/GenBank/DDBJ whole genome shotgun (WGS) entry which is preliminary data.</text>
</comment>
<dbReference type="SUPFAM" id="SSF53448">
    <property type="entry name" value="Nucleotide-diphospho-sugar transferases"/>
    <property type="match status" value="1"/>
</dbReference>
<gene>
    <name evidence="2" type="ORF">GGQ74_002635</name>
</gene>
<dbReference type="PANTHER" id="PTHR43685">
    <property type="entry name" value="GLYCOSYLTRANSFERASE"/>
    <property type="match status" value="1"/>
</dbReference>
<proteinExistence type="predicted"/>
<sequence>MTHPLVTIMIPTRNQRELVGDAVRSALAQDYPNLEVVVSDDASTDGTAQALAPLADAPRLRLFVNETNLGRVGNYRHTLTERANGEWVLNLDGDDRLTAPDFISHAVAAARTAQDVMLVCGRHAELFPDGSRRIPPVNASAPPLMSGRDFLLVLPDQRVNVLHLATLYRRETALAIGFYGMDVLSSDWESLYRLALEGSVAFIPDIAGDWRRHPGSAGLGAPLAQRIANLGIFDSVADAALRRRVLTSEEANGWRRRMLAIEARGILHTECARGGPAALVRAIAQFHAHGRGGAAMGALLSLASPTTWLKRRARRRQMEEVR</sequence>
<evidence type="ECO:0000313" key="3">
    <source>
        <dbReference type="Proteomes" id="UP000580856"/>
    </source>
</evidence>
<dbReference type="AlphaFoldDB" id="A0A846QLF9"/>
<reference evidence="2 3" key="1">
    <citation type="submission" date="2020-03" db="EMBL/GenBank/DDBJ databases">
        <title>Genomic Encyclopedia of Type Strains, Phase IV (KMG-IV): sequencing the most valuable type-strain genomes for metagenomic binning, comparative biology and taxonomic classification.</title>
        <authorList>
            <person name="Goeker M."/>
        </authorList>
    </citation>
    <scope>NUCLEOTIDE SEQUENCE [LARGE SCALE GENOMIC DNA]</scope>
    <source>
        <strain evidence="2 3">DSM 24233</strain>
    </source>
</reference>
<dbReference type="Gene3D" id="3.90.550.10">
    <property type="entry name" value="Spore Coat Polysaccharide Biosynthesis Protein SpsA, Chain A"/>
    <property type="match status" value="1"/>
</dbReference>
<feature type="domain" description="Glycosyltransferase 2-like" evidence="1">
    <location>
        <begin position="7"/>
        <end position="124"/>
    </location>
</feature>
<dbReference type="InterPro" id="IPR050834">
    <property type="entry name" value="Glycosyltransf_2"/>
</dbReference>
<dbReference type="RefSeq" id="WP_167942036.1">
    <property type="nucleotide sequence ID" value="NZ_JAATJA010000003.1"/>
</dbReference>
<evidence type="ECO:0000313" key="2">
    <source>
        <dbReference type="EMBL" id="NJB68941.1"/>
    </source>
</evidence>
<name>A0A846QLF9_9BACT</name>
<dbReference type="EMBL" id="JAATJA010000003">
    <property type="protein sequence ID" value="NJB68941.1"/>
    <property type="molecule type" value="Genomic_DNA"/>
</dbReference>
<keyword evidence="3" id="KW-1185">Reference proteome</keyword>
<accession>A0A846QLF9</accession>
<dbReference type="CDD" id="cd00761">
    <property type="entry name" value="Glyco_tranf_GTA_type"/>
    <property type="match status" value="1"/>
</dbReference>
<dbReference type="GO" id="GO:0016740">
    <property type="term" value="F:transferase activity"/>
    <property type="evidence" value="ECO:0007669"/>
    <property type="project" value="UniProtKB-KW"/>
</dbReference>
<dbReference type="InterPro" id="IPR001173">
    <property type="entry name" value="Glyco_trans_2-like"/>
</dbReference>
<dbReference type="GO" id="GO:0044010">
    <property type="term" value="P:single-species biofilm formation"/>
    <property type="evidence" value="ECO:0007669"/>
    <property type="project" value="TreeGrafter"/>
</dbReference>
<keyword evidence="2" id="KW-0808">Transferase</keyword>
<dbReference type="Pfam" id="PF00535">
    <property type="entry name" value="Glycos_transf_2"/>
    <property type="match status" value="1"/>
</dbReference>
<dbReference type="PANTHER" id="PTHR43685:SF2">
    <property type="entry name" value="GLYCOSYLTRANSFERASE 2-LIKE DOMAIN-CONTAINING PROTEIN"/>
    <property type="match status" value="1"/>
</dbReference>
<organism evidence="2 3">
    <name type="scientific">Desulfobaculum xiamenense</name>
    <dbReference type="NCBI Taxonomy" id="995050"/>
    <lineage>
        <taxon>Bacteria</taxon>
        <taxon>Pseudomonadati</taxon>
        <taxon>Thermodesulfobacteriota</taxon>
        <taxon>Desulfovibrionia</taxon>
        <taxon>Desulfovibrionales</taxon>
        <taxon>Desulfovibrionaceae</taxon>
        <taxon>Desulfobaculum</taxon>
    </lineage>
</organism>
<protein>
    <submittedName>
        <fullName evidence="2">Glycosyltransferase involved in cell wall biosynthesis</fullName>
    </submittedName>
</protein>
<dbReference type="InterPro" id="IPR029044">
    <property type="entry name" value="Nucleotide-diphossugar_trans"/>
</dbReference>
<dbReference type="Proteomes" id="UP000580856">
    <property type="component" value="Unassembled WGS sequence"/>
</dbReference>
<evidence type="ECO:0000259" key="1">
    <source>
        <dbReference type="Pfam" id="PF00535"/>
    </source>
</evidence>